<feature type="chain" id="PRO_5008517777" description="NADH-ubiquinone oxidoreductase chain 6" evidence="17">
    <location>
        <begin position="19"/>
        <end position="157"/>
    </location>
</feature>
<evidence type="ECO:0000256" key="13">
    <source>
        <dbReference type="ARBA" id="ARBA00023136"/>
    </source>
</evidence>
<protein>
    <recommendedName>
        <fullName evidence="4">NADH-ubiquinone oxidoreductase chain 6</fullName>
        <ecNumber evidence="3">7.1.1.2</ecNumber>
    </recommendedName>
    <alternativeName>
        <fullName evidence="14">NADH dehydrogenase subunit 6</fullName>
    </alternativeName>
</protein>
<evidence type="ECO:0000256" key="5">
    <source>
        <dbReference type="ARBA" id="ARBA00022448"/>
    </source>
</evidence>
<evidence type="ECO:0000256" key="1">
    <source>
        <dbReference type="ARBA" id="ARBA00004225"/>
    </source>
</evidence>
<comment type="similarity">
    <text evidence="2">Belongs to the complex I subunit 6 family.</text>
</comment>
<reference evidence="18" key="1">
    <citation type="submission" date="2016-03" db="EMBL/GenBank/DDBJ databases">
        <title>Complete mitochondrial genomes are not necessarily informative to recover a reliable invertebrate phylogeny.</title>
        <authorList>
            <person name="Seixas V.C."/>
            <person name="Paiva P.C."/>
            <person name="Russo C.A.M."/>
        </authorList>
    </citation>
    <scope>NUCLEOTIDE SEQUENCE</scope>
</reference>
<keyword evidence="13 16" id="KW-0472">Membrane</keyword>
<evidence type="ECO:0000256" key="7">
    <source>
        <dbReference type="ARBA" id="ARBA00022692"/>
    </source>
</evidence>
<geneLocation type="mitochondrion" evidence="18"/>
<organism evidence="18">
    <name type="scientific">Laeonereis culveri</name>
    <dbReference type="NCBI Taxonomy" id="1859080"/>
    <lineage>
        <taxon>Eukaryota</taxon>
        <taxon>Metazoa</taxon>
        <taxon>Spiralia</taxon>
        <taxon>Lophotrochozoa</taxon>
        <taxon>Annelida</taxon>
        <taxon>Polychaeta</taxon>
        <taxon>Errantia</taxon>
        <taxon>Phyllodocida</taxon>
        <taxon>Nereididae</taxon>
        <taxon>Laeonereis</taxon>
    </lineage>
</organism>
<dbReference type="GO" id="GO:0008137">
    <property type="term" value="F:NADH dehydrogenase (ubiquinone) activity"/>
    <property type="evidence" value="ECO:0007669"/>
    <property type="project" value="UniProtKB-EC"/>
</dbReference>
<evidence type="ECO:0000256" key="3">
    <source>
        <dbReference type="ARBA" id="ARBA00012944"/>
    </source>
</evidence>
<evidence type="ECO:0000256" key="4">
    <source>
        <dbReference type="ARBA" id="ARBA00021095"/>
    </source>
</evidence>
<dbReference type="PANTHER" id="PTHR11435:SF1">
    <property type="entry name" value="NADH-UBIQUINONE OXIDOREDUCTASE CHAIN 6"/>
    <property type="match status" value="1"/>
</dbReference>
<evidence type="ECO:0000256" key="12">
    <source>
        <dbReference type="ARBA" id="ARBA00023128"/>
    </source>
</evidence>
<evidence type="ECO:0000256" key="6">
    <source>
        <dbReference type="ARBA" id="ARBA00022660"/>
    </source>
</evidence>
<feature type="transmembrane region" description="Helical" evidence="16">
    <location>
        <begin position="47"/>
        <end position="67"/>
    </location>
</feature>
<evidence type="ECO:0000256" key="8">
    <source>
        <dbReference type="ARBA" id="ARBA00022967"/>
    </source>
</evidence>
<keyword evidence="9" id="KW-0249">Electron transport</keyword>
<evidence type="ECO:0000256" key="16">
    <source>
        <dbReference type="SAM" id="Phobius"/>
    </source>
</evidence>
<evidence type="ECO:0000256" key="14">
    <source>
        <dbReference type="ARBA" id="ARBA00031019"/>
    </source>
</evidence>
<comment type="subcellular location">
    <subcellularLocation>
        <location evidence="1">Mitochondrion membrane</location>
        <topology evidence="1">Multi-pass membrane protein</topology>
    </subcellularLocation>
</comment>
<dbReference type="EMBL" id="KU992689">
    <property type="protein sequence ID" value="ANP26488.1"/>
    <property type="molecule type" value="Genomic_DNA"/>
</dbReference>
<dbReference type="PANTHER" id="PTHR11435">
    <property type="entry name" value="NADH UBIQUINONE OXIDOREDUCTASE SUBUNIT ND6"/>
    <property type="match status" value="1"/>
</dbReference>
<evidence type="ECO:0000256" key="15">
    <source>
        <dbReference type="ARBA" id="ARBA00049551"/>
    </source>
</evidence>
<dbReference type="EC" id="7.1.1.2" evidence="3"/>
<gene>
    <name evidence="18" type="primary">NAD6</name>
</gene>
<name>A0A1B0ZF13_9ANNE</name>
<comment type="catalytic activity">
    <reaction evidence="15">
        <text>a ubiquinone + NADH + 5 H(+)(in) = a ubiquinol + NAD(+) + 4 H(+)(out)</text>
        <dbReference type="Rhea" id="RHEA:29091"/>
        <dbReference type="Rhea" id="RHEA-COMP:9565"/>
        <dbReference type="Rhea" id="RHEA-COMP:9566"/>
        <dbReference type="ChEBI" id="CHEBI:15378"/>
        <dbReference type="ChEBI" id="CHEBI:16389"/>
        <dbReference type="ChEBI" id="CHEBI:17976"/>
        <dbReference type="ChEBI" id="CHEBI:57540"/>
        <dbReference type="ChEBI" id="CHEBI:57945"/>
        <dbReference type="EC" id="7.1.1.2"/>
    </reaction>
</comment>
<evidence type="ECO:0000313" key="18">
    <source>
        <dbReference type="EMBL" id="ANP26488.1"/>
    </source>
</evidence>
<feature type="signal peptide" evidence="17">
    <location>
        <begin position="1"/>
        <end position="18"/>
    </location>
</feature>
<dbReference type="InterPro" id="IPR050269">
    <property type="entry name" value="ComplexI_Subunit6"/>
</dbReference>
<sequence>MLMTIMSLLLTMFLMCLMINSPINLGMMILSISLFISSIFALMTSSWFGYITFIIYIGGMLVMFAYFSALQPNQQIMNWAWTFYPTLFIMMYFIWMNNTTYLWSNNFVNIIQIFSFNNWMIPIILAMILFLTLIMVMKTTRADEGPLRPFFYVKTNS</sequence>
<keyword evidence="6" id="KW-0679">Respiratory chain</keyword>
<feature type="transmembrane region" description="Helical" evidence="16">
    <location>
        <begin position="116"/>
        <end position="136"/>
    </location>
</feature>
<proteinExistence type="inferred from homology"/>
<dbReference type="GO" id="GO:0031966">
    <property type="term" value="C:mitochondrial membrane"/>
    <property type="evidence" value="ECO:0007669"/>
    <property type="project" value="UniProtKB-SubCell"/>
</dbReference>
<evidence type="ECO:0000256" key="11">
    <source>
        <dbReference type="ARBA" id="ARBA00023027"/>
    </source>
</evidence>
<keyword evidence="11" id="KW-0520">NAD</keyword>
<keyword evidence="7 16" id="KW-0812">Transmembrane</keyword>
<keyword evidence="12 18" id="KW-0496">Mitochondrion</keyword>
<accession>A0A1B0ZF13</accession>
<keyword evidence="5" id="KW-0813">Transport</keyword>
<evidence type="ECO:0000256" key="2">
    <source>
        <dbReference type="ARBA" id="ARBA00005698"/>
    </source>
</evidence>
<evidence type="ECO:0000256" key="10">
    <source>
        <dbReference type="ARBA" id="ARBA00022989"/>
    </source>
</evidence>
<keyword evidence="8" id="KW-1278">Translocase</keyword>
<keyword evidence="17" id="KW-0732">Signal</keyword>
<dbReference type="AlphaFoldDB" id="A0A1B0ZF13"/>
<keyword evidence="10 16" id="KW-1133">Transmembrane helix</keyword>
<evidence type="ECO:0000256" key="9">
    <source>
        <dbReference type="ARBA" id="ARBA00022982"/>
    </source>
</evidence>
<evidence type="ECO:0000256" key="17">
    <source>
        <dbReference type="SAM" id="SignalP"/>
    </source>
</evidence>
<feature type="transmembrane region" description="Helical" evidence="16">
    <location>
        <begin position="79"/>
        <end position="96"/>
    </location>
</feature>